<dbReference type="AlphaFoldDB" id="A0A931SBP3"/>
<sequence>MMRLAALLVVAILMPFGAFAASDEFVWSEPGVDPFKGDIEKAIERFAGIPPAAKAKLVTKIKKSMVMADALKNHISASSMTKEEKEKALKLAKDQPFFNVEQLSKLELPQALLAEIVAKEIDASGYTVGEIAPGQKCDWMAFGRDKVVPRVVYEPAAKIREPNLKAHFFTEEEARVKYTVAQPLVCDNLCFWKVEVGLVKTFKAPAPAEAVPVRVESDHTIRIRVWDGSSWIGVKRLAAVHGLQSRDLGGELRNAARKGELKPYAGCHRFVVEFRDVAYERARGTVVRINGKPSMIPREFSPQANAFEIMVCDGEGTLTLPTNWIHGDTVLVIHSPWRRPELHYPPSGRLVTCTGQQIADGQCGTSFKGVGFGEFFRLPRESTSNYHFVK</sequence>
<proteinExistence type="predicted"/>
<evidence type="ECO:0000313" key="2">
    <source>
        <dbReference type="EMBL" id="MBI2096982.1"/>
    </source>
</evidence>
<feature type="signal peptide" evidence="1">
    <location>
        <begin position="1"/>
        <end position="20"/>
    </location>
</feature>
<name>A0A931SBP3_9BACT</name>
<protein>
    <submittedName>
        <fullName evidence="2">Uncharacterized protein</fullName>
    </submittedName>
</protein>
<comment type="caution">
    <text evidence="2">The sequence shown here is derived from an EMBL/GenBank/DDBJ whole genome shotgun (WGS) entry which is preliminary data.</text>
</comment>
<evidence type="ECO:0000256" key="1">
    <source>
        <dbReference type="SAM" id="SignalP"/>
    </source>
</evidence>
<keyword evidence="1" id="KW-0732">Signal</keyword>
<dbReference type="EMBL" id="JACOZA010000064">
    <property type="protein sequence ID" value="MBI2096982.1"/>
    <property type="molecule type" value="Genomic_DNA"/>
</dbReference>
<dbReference type="Proteomes" id="UP000724148">
    <property type="component" value="Unassembled WGS sequence"/>
</dbReference>
<gene>
    <name evidence="2" type="ORF">HYT40_02395</name>
</gene>
<reference evidence="2" key="1">
    <citation type="submission" date="2020-07" db="EMBL/GenBank/DDBJ databases">
        <title>Huge and variable diversity of episymbiotic CPR bacteria and DPANN archaea in groundwater ecosystems.</title>
        <authorList>
            <person name="He C.Y."/>
            <person name="Keren R."/>
            <person name="Whittaker M."/>
            <person name="Farag I.F."/>
            <person name="Doudna J."/>
            <person name="Cate J.H.D."/>
            <person name="Banfield J.F."/>
        </authorList>
    </citation>
    <scope>NUCLEOTIDE SEQUENCE</scope>
    <source>
        <strain evidence="2">NC_groundwater_193_Ag_S-0.1um_51_7</strain>
    </source>
</reference>
<organism evidence="2 3">
    <name type="scientific">Candidatus Sungiibacteriota bacterium</name>
    <dbReference type="NCBI Taxonomy" id="2750080"/>
    <lineage>
        <taxon>Bacteria</taxon>
        <taxon>Candidatus Sungiibacteriota</taxon>
    </lineage>
</organism>
<feature type="chain" id="PRO_5037496007" evidence="1">
    <location>
        <begin position="21"/>
        <end position="390"/>
    </location>
</feature>
<evidence type="ECO:0000313" key="3">
    <source>
        <dbReference type="Proteomes" id="UP000724148"/>
    </source>
</evidence>
<accession>A0A931SBP3</accession>